<dbReference type="PATRIC" id="fig|1285586.5.peg.2598"/>
<dbReference type="AlphaFoldDB" id="R7ZDR1"/>
<name>R7ZDR1_LYSSH</name>
<organism evidence="1 2">
    <name type="scientific">Lysinibacillus sphaericus OT4b.31</name>
    <dbReference type="NCBI Taxonomy" id="1285586"/>
    <lineage>
        <taxon>Bacteria</taxon>
        <taxon>Bacillati</taxon>
        <taxon>Bacillota</taxon>
        <taxon>Bacilli</taxon>
        <taxon>Bacillales</taxon>
        <taxon>Bacillaceae</taxon>
        <taxon>Lysinibacillus</taxon>
    </lineage>
</organism>
<dbReference type="HOGENOM" id="CLU_3100503_0_0_9"/>
<evidence type="ECO:0000313" key="1">
    <source>
        <dbReference type="EMBL" id="EON72149.1"/>
    </source>
</evidence>
<dbReference type="RefSeq" id="WP_010859481.1">
    <property type="nucleotide sequence ID" value="NZ_KB933398.1"/>
</dbReference>
<accession>R7ZDR1</accession>
<protein>
    <submittedName>
        <fullName evidence="1">Uncharacterized protein</fullName>
    </submittedName>
</protein>
<dbReference type="Proteomes" id="UP000013911">
    <property type="component" value="Unassembled WGS sequence"/>
</dbReference>
<comment type="caution">
    <text evidence="1">The sequence shown here is derived from an EMBL/GenBank/DDBJ whole genome shotgun (WGS) entry which is preliminary data.</text>
</comment>
<reference evidence="1 2" key="1">
    <citation type="submission" date="2013-04" db="EMBL/GenBank/DDBJ databases">
        <title>Draft genome of the heavy metal tolerant bacterium Lysinibacillus sphaericus strain OT4b.31.</title>
        <authorList>
            <person name="Pena-Montenegro T.D."/>
            <person name="Dussan J."/>
        </authorList>
    </citation>
    <scope>NUCLEOTIDE SEQUENCE [LARGE SCALE GENOMIC DNA]</scope>
    <source>
        <strain evidence="1 2">OT4b.31</strain>
    </source>
</reference>
<gene>
    <name evidence="1" type="ORF">H131_12723</name>
</gene>
<dbReference type="eggNOG" id="ENOG5030C93">
    <property type="taxonomic scope" value="Bacteria"/>
</dbReference>
<dbReference type="EMBL" id="AQPX01000019">
    <property type="protein sequence ID" value="EON72149.1"/>
    <property type="molecule type" value="Genomic_DNA"/>
</dbReference>
<sequence length="61" mass="7338">MEKDTIIEYQYPEHQKRRHNGESTELYVIKITKEQVDRLIEDIDKTLKTSNEVKKPSTYNL</sequence>
<proteinExistence type="predicted"/>
<evidence type="ECO:0000313" key="2">
    <source>
        <dbReference type="Proteomes" id="UP000013911"/>
    </source>
</evidence>